<dbReference type="EMBL" id="JAHZIK010000023">
    <property type="protein sequence ID" value="MBW7452884.1"/>
    <property type="molecule type" value="Genomic_DNA"/>
</dbReference>
<comment type="caution">
    <text evidence="1">The sequence shown here is derived from an EMBL/GenBank/DDBJ whole genome shotgun (WGS) entry which is preliminary data.</text>
</comment>
<dbReference type="RefSeq" id="WP_210037924.1">
    <property type="nucleotide sequence ID" value="NZ_JBHLVU010000022.1"/>
</dbReference>
<dbReference type="Proteomes" id="UP001519887">
    <property type="component" value="Unassembled WGS sequence"/>
</dbReference>
<name>A0ABS7BW55_9BACL</name>
<gene>
    <name evidence="1" type="ORF">K0U00_02355</name>
</gene>
<evidence type="ECO:0000313" key="1">
    <source>
        <dbReference type="EMBL" id="MBW7452884.1"/>
    </source>
</evidence>
<proteinExistence type="predicted"/>
<accession>A0ABS7BW55</accession>
<reference evidence="1 2" key="1">
    <citation type="submission" date="2021-07" db="EMBL/GenBank/DDBJ databases">
        <title>Paenibacillus radiodurans sp. nov., isolated from the southeastern edge of Tengger Desert.</title>
        <authorList>
            <person name="Zhang G."/>
        </authorList>
    </citation>
    <scope>NUCLEOTIDE SEQUENCE [LARGE SCALE GENOMIC DNA]</scope>
    <source>
        <strain evidence="1 2">CCM 7311</strain>
    </source>
</reference>
<organism evidence="1 2">
    <name type="scientific">Paenibacillus sepulcri</name>
    <dbReference type="NCBI Taxonomy" id="359917"/>
    <lineage>
        <taxon>Bacteria</taxon>
        <taxon>Bacillati</taxon>
        <taxon>Bacillota</taxon>
        <taxon>Bacilli</taxon>
        <taxon>Bacillales</taxon>
        <taxon>Paenibacillaceae</taxon>
        <taxon>Paenibacillus</taxon>
    </lineage>
</organism>
<keyword evidence="2" id="KW-1185">Reference proteome</keyword>
<sequence length="118" mass="13155">MSIPSDIQEGYAIDSGANELKLIPIQAHSSVGKLDQETQKKVAYSNIWDHTDVRLESSAEGIKENIILKSSDAPTTFRYKVMGQLNNDLEGQNVKLMPTWLKDASGKSREVKQTLKHV</sequence>
<evidence type="ECO:0000313" key="2">
    <source>
        <dbReference type="Proteomes" id="UP001519887"/>
    </source>
</evidence>
<protein>
    <submittedName>
        <fullName evidence="1">Uncharacterized protein</fullName>
    </submittedName>
</protein>